<sequence>MCPSTEGVNEMVFTVTSLGAWSVGLKHKGLSCWTPYCTVTISPIHTFWRTTTRPAPTDCGIHGRTSRAKEHFKYILMSYKDLQ</sequence>
<dbReference type="AlphaFoldDB" id="A0A5B7IQ10"/>
<evidence type="ECO:0000313" key="2">
    <source>
        <dbReference type="Proteomes" id="UP000324222"/>
    </source>
</evidence>
<comment type="caution">
    <text evidence="1">The sequence shown here is derived from an EMBL/GenBank/DDBJ whole genome shotgun (WGS) entry which is preliminary data.</text>
</comment>
<accession>A0A5B7IQ10</accession>
<keyword evidence="2" id="KW-1185">Reference proteome</keyword>
<evidence type="ECO:0000313" key="1">
    <source>
        <dbReference type="EMBL" id="MPC84585.1"/>
    </source>
</evidence>
<gene>
    <name evidence="1" type="ORF">E2C01_079327</name>
</gene>
<dbReference type="Proteomes" id="UP000324222">
    <property type="component" value="Unassembled WGS sequence"/>
</dbReference>
<dbReference type="EMBL" id="VSRR010065827">
    <property type="protein sequence ID" value="MPC84585.1"/>
    <property type="molecule type" value="Genomic_DNA"/>
</dbReference>
<reference evidence="1 2" key="1">
    <citation type="submission" date="2019-05" db="EMBL/GenBank/DDBJ databases">
        <title>Another draft genome of Portunus trituberculatus and its Hox gene families provides insights of decapod evolution.</title>
        <authorList>
            <person name="Jeong J.-H."/>
            <person name="Song I."/>
            <person name="Kim S."/>
            <person name="Choi T."/>
            <person name="Kim D."/>
            <person name="Ryu S."/>
            <person name="Kim W."/>
        </authorList>
    </citation>
    <scope>NUCLEOTIDE SEQUENCE [LARGE SCALE GENOMIC DNA]</scope>
    <source>
        <tissue evidence="1">Muscle</tissue>
    </source>
</reference>
<proteinExistence type="predicted"/>
<organism evidence="1 2">
    <name type="scientific">Portunus trituberculatus</name>
    <name type="common">Swimming crab</name>
    <name type="synonym">Neptunus trituberculatus</name>
    <dbReference type="NCBI Taxonomy" id="210409"/>
    <lineage>
        <taxon>Eukaryota</taxon>
        <taxon>Metazoa</taxon>
        <taxon>Ecdysozoa</taxon>
        <taxon>Arthropoda</taxon>
        <taxon>Crustacea</taxon>
        <taxon>Multicrustacea</taxon>
        <taxon>Malacostraca</taxon>
        <taxon>Eumalacostraca</taxon>
        <taxon>Eucarida</taxon>
        <taxon>Decapoda</taxon>
        <taxon>Pleocyemata</taxon>
        <taxon>Brachyura</taxon>
        <taxon>Eubrachyura</taxon>
        <taxon>Portunoidea</taxon>
        <taxon>Portunidae</taxon>
        <taxon>Portuninae</taxon>
        <taxon>Portunus</taxon>
    </lineage>
</organism>
<name>A0A5B7IQ10_PORTR</name>
<protein>
    <submittedName>
        <fullName evidence="1">Uncharacterized protein</fullName>
    </submittedName>
</protein>